<dbReference type="GO" id="GO:0016301">
    <property type="term" value="F:kinase activity"/>
    <property type="evidence" value="ECO:0007669"/>
    <property type="project" value="UniProtKB-KW"/>
</dbReference>
<dbReference type="AlphaFoldDB" id="A0A4U8SZA9"/>
<dbReference type="Gene3D" id="1.10.1070.20">
    <property type="match status" value="1"/>
</dbReference>
<proteinExistence type="predicted"/>
<reference evidence="4 5" key="1">
    <citation type="journal article" date="2014" name="Genome Announc.">
        <title>Draft genome sequences of eight enterohepatic helicobacter species isolated from both laboratory and wild rodents.</title>
        <authorList>
            <person name="Sheh A."/>
            <person name="Shen Z."/>
            <person name="Fox J.G."/>
        </authorList>
    </citation>
    <scope>NUCLEOTIDE SEQUENCE [LARGE SCALE GENOMIC DNA]</scope>
    <source>
        <strain evidence="4 5">ATCC 49310</strain>
    </source>
</reference>
<gene>
    <name evidence="4" type="ORF">LS80_010990</name>
</gene>
<evidence type="ECO:0000256" key="2">
    <source>
        <dbReference type="ARBA" id="ARBA00022777"/>
    </source>
</evidence>
<evidence type="ECO:0000313" key="4">
    <source>
        <dbReference type="EMBL" id="TLD92361.1"/>
    </source>
</evidence>
<feature type="domain" description="HipA-like C-terminal" evidence="3">
    <location>
        <begin position="27"/>
        <end position="218"/>
    </location>
</feature>
<dbReference type="Pfam" id="PF07804">
    <property type="entry name" value="HipA_C"/>
    <property type="match status" value="1"/>
</dbReference>
<organism evidence="4 5">
    <name type="scientific">Helicobacter trogontum</name>
    <dbReference type="NCBI Taxonomy" id="50960"/>
    <lineage>
        <taxon>Bacteria</taxon>
        <taxon>Pseudomonadati</taxon>
        <taxon>Campylobacterota</taxon>
        <taxon>Epsilonproteobacteria</taxon>
        <taxon>Campylobacterales</taxon>
        <taxon>Helicobacteraceae</taxon>
        <taxon>Helicobacter</taxon>
    </lineage>
</organism>
<accession>A0A4U8SZA9</accession>
<sequence length="293" mass="34539">MVMYEIKEFSVSEFSEPLGTKEKFWTKNKEFLFKIGRENTLENCSEKIAYEIAKLIDLPTAEYDLAIYTNGMQKQGVASRNFLKERYFILANEFLGNRVGYEKEKKYKLKEYTLDVALQLVLVIQRVRKNQKDILQNFVGYLVFDFLIGNQDRHHENWGFIINKNGLTLAPSFDHAAGLASKVSDKEAKERLQTKDKNYSVEAFCKKATTPFYKGDKKLKTFEMIEELYKKEQTKQYASKWIEKIAKVKEEDYQQILDQVPQEFIITQNQKDFIKKMLLTNTKLVQEIRGKYE</sequence>
<dbReference type="InterPro" id="IPR012893">
    <property type="entry name" value="HipA-like_C"/>
</dbReference>
<dbReference type="Proteomes" id="UP000029861">
    <property type="component" value="Unassembled WGS sequence"/>
</dbReference>
<evidence type="ECO:0000313" key="5">
    <source>
        <dbReference type="Proteomes" id="UP000029861"/>
    </source>
</evidence>
<evidence type="ECO:0000259" key="3">
    <source>
        <dbReference type="Pfam" id="PF07804"/>
    </source>
</evidence>
<name>A0A4U8SZA9_9HELI</name>
<evidence type="ECO:0000256" key="1">
    <source>
        <dbReference type="ARBA" id="ARBA00022679"/>
    </source>
</evidence>
<comment type="caution">
    <text evidence="4">The sequence shown here is derived from an EMBL/GenBank/DDBJ whole genome shotgun (WGS) entry which is preliminary data.</text>
</comment>
<protein>
    <recommendedName>
        <fullName evidence="3">HipA-like C-terminal domain-containing protein</fullName>
    </recommendedName>
</protein>
<keyword evidence="1" id="KW-0808">Transferase</keyword>
<dbReference type="EMBL" id="JRPK02000105">
    <property type="protein sequence ID" value="TLD92361.1"/>
    <property type="molecule type" value="Genomic_DNA"/>
</dbReference>
<keyword evidence="2" id="KW-0418">Kinase</keyword>